<dbReference type="AlphaFoldDB" id="A0A101J720"/>
<proteinExistence type="predicted"/>
<dbReference type="OrthoDB" id="8421690at2"/>
<gene>
    <name evidence="1" type="ORF">ADL12_44940</name>
</gene>
<comment type="caution">
    <text evidence="1">The sequence shown here is derived from an EMBL/GenBank/DDBJ whole genome shotgun (WGS) entry which is preliminary data.</text>
</comment>
<keyword evidence="2" id="KW-1185">Reference proteome</keyword>
<protein>
    <submittedName>
        <fullName evidence="1">Uncharacterized protein</fullName>
    </submittedName>
</protein>
<sequence length="76" mass="8201">MPSFDKTKIFPHAYRHTCAQRHADSGVWASGTVDGHAIPRITWWSGSGAVAAVVEVRGSAEEALLTADEQTYGRTS</sequence>
<organism evidence="1 2">
    <name type="scientific">Streptomyces regalis</name>
    <dbReference type="NCBI Taxonomy" id="68262"/>
    <lineage>
        <taxon>Bacteria</taxon>
        <taxon>Bacillati</taxon>
        <taxon>Actinomycetota</taxon>
        <taxon>Actinomycetes</taxon>
        <taxon>Kitasatosporales</taxon>
        <taxon>Streptomycetaceae</taxon>
        <taxon>Streptomyces</taxon>
    </lineage>
</organism>
<reference evidence="2" key="1">
    <citation type="submission" date="2015-10" db="EMBL/GenBank/DDBJ databases">
        <authorList>
            <person name="Ju K.-S."/>
            <person name="Doroghazi J.R."/>
            <person name="Metcalf W.W."/>
        </authorList>
    </citation>
    <scope>NUCLEOTIDE SEQUENCE [LARGE SCALE GENOMIC DNA]</scope>
    <source>
        <strain evidence="2">NRRL 3151</strain>
    </source>
</reference>
<evidence type="ECO:0000313" key="1">
    <source>
        <dbReference type="EMBL" id="KUL21380.1"/>
    </source>
</evidence>
<evidence type="ECO:0000313" key="2">
    <source>
        <dbReference type="Proteomes" id="UP000053923"/>
    </source>
</evidence>
<dbReference type="RefSeq" id="WP_062714444.1">
    <property type="nucleotide sequence ID" value="NZ_LLZG01000409.1"/>
</dbReference>
<dbReference type="EMBL" id="LLZG01000409">
    <property type="protein sequence ID" value="KUL21380.1"/>
    <property type="molecule type" value="Genomic_DNA"/>
</dbReference>
<dbReference type="Proteomes" id="UP000053923">
    <property type="component" value="Unassembled WGS sequence"/>
</dbReference>
<name>A0A101J720_9ACTN</name>
<accession>A0A101J720</accession>